<dbReference type="EMBL" id="CP020372">
    <property type="protein sequence ID" value="AUB85556.1"/>
    <property type="molecule type" value="Genomic_DNA"/>
</dbReference>
<dbReference type="RefSeq" id="WP_100923177.1">
    <property type="nucleotide sequence ID" value="NZ_CP020372.1"/>
</dbReference>
<proteinExistence type="predicted"/>
<keyword evidence="2" id="KW-1185">Reference proteome</keyword>
<accession>A0A2K8UJ09</accession>
<dbReference type="Proteomes" id="UP000232638">
    <property type="component" value="Plasmid pTs485"/>
</dbReference>
<reference evidence="1 2" key="1">
    <citation type="submission" date="2017-03" db="EMBL/GenBank/DDBJ databases">
        <title>Complete genome sequence of Candidatus 'Thiodictyon syntrophicum' sp. nov. strain Cad16T, a photolithoautotroph purple sulfur bacterium isolated from an alpine meromictic lake.</title>
        <authorList>
            <person name="Luedin S.M."/>
            <person name="Pothier J.F."/>
            <person name="Danza F."/>
            <person name="Storelli N."/>
            <person name="Wittwer M."/>
            <person name="Tonolla M."/>
        </authorList>
    </citation>
    <scope>NUCLEOTIDE SEQUENCE [LARGE SCALE GENOMIC DNA]</scope>
    <source>
        <strain evidence="1 2">Cad16T</strain>
        <plasmid evidence="2">Plasmid pts485</plasmid>
    </source>
</reference>
<organism evidence="1 2">
    <name type="scientific">Candidatus Thiodictyon syntrophicum</name>
    <dbReference type="NCBI Taxonomy" id="1166950"/>
    <lineage>
        <taxon>Bacteria</taxon>
        <taxon>Pseudomonadati</taxon>
        <taxon>Pseudomonadota</taxon>
        <taxon>Gammaproteobacteria</taxon>
        <taxon>Chromatiales</taxon>
        <taxon>Chromatiaceae</taxon>
        <taxon>Thiodictyon</taxon>
    </lineage>
</organism>
<geneLocation type="plasmid" evidence="2">
    <name>pts485</name>
</geneLocation>
<dbReference type="AlphaFoldDB" id="A0A2K8UJ09"/>
<protein>
    <submittedName>
        <fullName evidence="1">Uncharacterized protein</fullName>
    </submittedName>
</protein>
<dbReference type="KEGG" id="tsy:THSYN_32100"/>
<sequence length="207" mass="23476">MTITIPQSVQDYFFEKPGRLQMVDDLFDRTNHWLPPGIKLGGLREHYNNLLITAVVRTDYAVLLVDAWDAVWGAGLSACDIKKVIAIDDMDRAGKPNPYIIKHDALYQYYWDPRNEDAQICTALRYEGPINGFRILLAHFDEDGEPTLSEDANLGGEWAANTPGAFDGWFTTKGKSFLMSQQGNIFDSRKMQEVAETALRELLDKTR</sequence>
<evidence type="ECO:0000313" key="2">
    <source>
        <dbReference type="Proteomes" id="UP000232638"/>
    </source>
</evidence>
<name>A0A2K8UJ09_9GAMM</name>
<keyword evidence="1" id="KW-0614">Plasmid</keyword>
<gene>
    <name evidence="1" type="ORF">THSYN_32100</name>
</gene>
<evidence type="ECO:0000313" key="1">
    <source>
        <dbReference type="EMBL" id="AUB85556.1"/>
    </source>
</evidence>